<keyword evidence="3" id="KW-0804">Transcription</keyword>
<evidence type="ECO:0000256" key="2">
    <source>
        <dbReference type="ARBA" id="ARBA00023125"/>
    </source>
</evidence>
<keyword evidence="1" id="KW-0805">Transcription regulation</keyword>
<dbReference type="GO" id="GO:0000976">
    <property type="term" value="F:transcription cis-regulatory region binding"/>
    <property type="evidence" value="ECO:0007669"/>
    <property type="project" value="TreeGrafter"/>
</dbReference>
<keyword evidence="2 4" id="KW-0238">DNA-binding</keyword>
<proteinExistence type="predicted"/>
<dbReference type="InterPro" id="IPR009057">
    <property type="entry name" value="Homeodomain-like_sf"/>
</dbReference>
<evidence type="ECO:0000256" key="1">
    <source>
        <dbReference type="ARBA" id="ARBA00023015"/>
    </source>
</evidence>
<dbReference type="InterPro" id="IPR050109">
    <property type="entry name" value="HTH-type_TetR-like_transc_reg"/>
</dbReference>
<sequence>MSSAEYEETGRTAQKRRTRDALIAAARELVACGATPTLDQVASRASISRTTAYRYFPNQRALLAAAHPETATRSLLPQDPPDDASERLSIVIAAFTQLVIETEAQQRTMLRLSLQPDQTDQGSLPLRQGRGIPWIAEALEPLHATLNSEQLHQLALAIRSTTGIEALVWLTDVAGLDRSQATHLMRWAAQALLHSAVNWAPPPANEAAAAGQMGCPRQDSNLRPAD</sequence>
<reference evidence="7" key="1">
    <citation type="submission" date="2020-02" db="EMBL/GenBank/DDBJ databases">
        <authorList>
            <person name="Meier V. D."/>
        </authorList>
    </citation>
    <scope>NUCLEOTIDE SEQUENCE</scope>
    <source>
        <strain evidence="7">AVDCRST_MAG76</strain>
    </source>
</reference>
<accession>A0A6J4H3E9</accession>
<dbReference type="PROSITE" id="PS50977">
    <property type="entry name" value="HTH_TETR_2"/>
    <property type="match status" value="1"/>
</dbReference>
<evidence type="ECO:0000256" key="5">
    <source>
        <dbReference type="SAM" id="MobiDB-lite"/>
    </source>
</evidence>
<feature type="region of interest" description="Disordered" evidence="5">
    <location>
        <begin position="204"/>
        <end position="226"/>
    </location>
</feature>
<evidence type="ECO:0000259" key="6">
    <source>
        <dbReference type="PROSITE" id="PS50977"/>
    </source>
</evidence>
<evidence type="ECO:0000256" key="4">
    <source>
        <dbReference type="PROSITE-ProRule" id="PRU00335"/>
    </source>
</evidence>
<dbReference type="InterPro" id="IPR001647">
    <property type="entry name" value="HTH_TetR"/>
</dbReference>
<evidence type="ECO:0000256" key="3">
    <source>
        <dbReference type="ARBA" id="ARBA00023163"/>
    </source>
</evidence>
<dbReference type="Gene3D" id="1.10.357.10">
    <property type="entry name" value="Tetracycline Repressor, domain 2"/>
    <property type="match status" value="1"/>
</dbReference>
<feature type="DNA-binding region" description="H-T-H motif" evidence="4">
    <location>
        <begin position="37"/>
        <end position="56"/>
    </location>
</feature>
<organism evidence="7">
    <name type="scientific">uncultured Acidimicrobiales bacterium</name>
    <dbReference type="NCBI Taxonomy" id="310071"/>
    <lineage>
        <taxon>Bacteria</taxon>
        <taxon>Bacillati</taxon>
        <taxon>Actinomycetota</taxon>
        <taxon>Acidimicrobiia</taxon>
        <taxon>Acidimicrobiales</taxon>
        <taxon>environmental samples</taxon>
    </lineage>
</organism>
<evidence type="ECO:0000313" key="7">
    <source>
        <dbReference type="EMBL" id="CAA9212047.1"/>
    </source>
</evidence>
<dbReference type="SUPFAM" id="SSF46689">
    <property type="entry name" value="Homeodomain-like"/>
    <property type="match status" value="1"/>
</dbReference>
<dbReference type="Pfam" id="PF00440">
    <property type="entry name" value="TetR_N"/>
    <property type="match status" value="1"/>
</dbReference>
<dbReference type="GO" id="GO:0003700">
    <property type="term" value="F:DNA-binding transcription factor activity"/>
    <property type="evidence" value="ECO:0007669"/>
    <property type="project" value="TreeGrafter"/>
</dbReference>
<gene>
    <name evidence="7" type="ORF">AVDCRST_MAG76-173</name>
</gene>
<dbReference type="EMBL" id="CADCSZ010000011">
    <property type="protein sequence ID" value="CAA9212047.1"/>
    <property type="molecule type" value="Genomic_DNA"/>
</dbReference>
<feature type="domain" description="HTH tetR-type" evidence="6">
    <location>
        <begin position="16"/>
        <end position="74"/>
    </location>
</feature>
<protein>
    <submittedName>
        <fullName evidence="7">Transcriptional regulator, AcrR family</fullName>
    </submittedName>
</protein>
<dbReference type="PANTHER" id="PTHR30055:SF234">
    <property type="entry name" value="HTH-TYPE TRANSCRIPTIONAL REGULATOR BETI"/>
    <property type="match status" value="1"/>
</dbReference>
<dbReference type="PANTHER" id="PTHR30055">
    <property type="entry name" value="HTH-TYPE TRANSCRIPTIONAL REGULATOR RUTR"/>
    <property type="match status" value="1"/>
</dbReference>
<name>A0A6J4H3E9_9ACTN</name>
<dbReference type="AlphaFoldDB" id="A0A6J4H3E9"/>